<dbReference type="STRING" id="34508.A0A4U5MRU6"/>
<dbReference type="InterPro" id="IPR011042">
    <property type="entry name" value="6-blade_b-propeller_TolB-like"/>
</dbReference>
<comment type="caution">
    <text evidence="5">The sequence shown here is derived from an EMBL/GenBank/DDBJ whole genome shotgun (WGS) entry which is preliminary data.</text>
</comment>
<keyword evidence="6" id="KW-1185">Reference proteome</keyword>
<accession>A0A4U5MRU6</accession>
<gene>
    <name evidence="5" type="ORF">L596_019706</name>
</gene>
<comment type="similarity">
    <text evidence="1">Belongs to the strictosidine synthase family.</text>
</comment>
<dbReference type="GO" id="GO:0012505">
    <property type="term" value="C:endomembrane system"/>
    <property type="evidence" value="ECO:0007669"/>
    <property type="project" value="TreeGrafter"/>
</dbReference>
<proteinExistence type="inferred from homology"/>
<reference evidence="5 6" key="2">
    <citation type="journal article" date="2019" name="G3 (Bethesda)">
        <title>Hybrid Assembly of the Genome of the Entomopathogenic Nematode Steinernema carpocapsae Identifies the X-Chromosome.</title>
        <authorList>
            <person name="Serra L."/>
            <person name="Macchietto M."/>
            <person name="Macias-Munoz A."/>
            <person name="McGill C.J."/>
            <person name="Rodriguez I.M."/>
            <person name="Rodriguez B."/>
            <person name="Murad R."/>
            <person name="Mortazavi A."/>
        </authorList>
    </citation>
    <scope>NUCLEOTIDE SEQUENCE [LARGE SCALE GENOMIC DNA]</scope>
    <source>
        <strain evidence="5 6">ALL</strain>
    </source>
</reference>
<dbReference type="PANTHER" id="PTHR10426">
    <property type="entry name" value="STRICTOSIDINE SYNTHASE-RELATED"/>
    <property type="match status" value="1"/>
</dbReference>
<dbReference type="AlphaFoldDB" id="A0A4U5MRU6"/>
<dbReference type="SUPFAM" id="SSF63829">
    <property type="entry name" value="Calcium-dependent phosphotriesterase"/>
    <property type="match status" value="1"/>
</dbReference>
<keyword evidence="3" id="KW-0325">Glycoprotein</keyword>
<evidence type="ECO:0000259" key="4">
    <source>
        <dbReference type="Pfam" id="PF03088"/>
    </source>
</evidence>
<evidence type="ECO:0000256" key="2">
    <source>
        <dbReference type="ARBA" id="ARBA00022553"/>
    </source>
</evidence>
<sequence length="385" mass="43076">MKSLLLVFGALAAIYVGICVQYYWDTFTVNDYALSSPLPRSGPYVINHHLTKAEKLCESLVTGPESFEIVDDKIYTGLMNGTIAEIVDGKVTKMLPLNEECSKSRNQFAAMSCSRPGGIRRLNKEELIVADVYLGIVIVNMEAMTSKVVFSVGTLVNGVAVRFPDDLDVLNEDTIIFSDATTKWASDDFPNEMWELYPSGRLIQLNLKTKETKVLAKDLGFSNGVQIFPDKKSVLVAESTAARITRVYIAGDKAGTSKVFMDNLPAYPDNIRMSYDGKSFWVGLFTTRFAGEKSIYEQILEYPVLRKSILSIVPKIPKFIIYIMSIPSGAITINVGFNGEVIKTLQDPQGTVIREISQTTETKDYLYFANFHRSYFHRLRKADLP</sequence>
<dbReference type="EMBL" id="AZBU02000006">
    <property type="protein sequence ID" value="TKR72222.1"/>
    <property type="molecule type" value="Genomic_DNA"/>
</dbReference>
<dbReference type="PANTHER" id="PTHR10426:SF88">
    <property type="entry name" value="ADIPOCYTE PLASMA MEMBRANE-ASSOCIATED PROTEIN HEMOMUCIN-RELATED"/>
    <property type="match status" value="1"/>
</dbReference>
<evidence type="ECO:0000256" key="1">
    <source>
        <dbReference type="ARBA" id="ARBA00009191"/>
    </source>
</evidence>
<protein>
    <recommendedName>
        <fullName evidence="4">Strictosidine synthase conserved region domain-containing protein</fullName>
    </recommendedName>
</protein>
<dbReference type="Proteomes" id="UP000298663">
    <property type="component" value="Unassembled WGS sequence"/>
</dbReference>
<evidence type="ECO:0000313" key="5">
    <source>
        <dbReference type="EMBL" id="TKR72222.1"/>
    </source>
</evidence>
<feature type="domain" description="Strictosidine synthase conserved region" evidence="4">
    <location>
        <begin position="165"/>
        <end position="251"/>
    </location>
</feature>
<evidence type="ECO:0000256" key="3">
    <source>
        <dbReference type="ARBA" id="ARBA00023180"/>
    </source>
</evidence>
<evidence type="ECO:0000313" key="6">
    <source>
        <dbReference type="Proteomes" id="UP000298663"/>
    </source>
</evidence>
<dbReference type="Pfam" id="PF03088">
    <property type="entry name" value="Str_synth"/>
    <property type="match status" value="1"/>
</dbReference>
<name>A0A4U5MRU6_STECR</name>
<dbReference type="OrthoDB" id="5307922at2759"/>
<reference evidence="5 6" key="1">
    <citation type="journal article" date="2015" name="Genome Biol.">
        <title>Comparative genomics of Steinernema reveals deeply conserved gene regulatory networks.</title>
        <authorList>
            <person name="Dillman A.R."/>
            <person name="Macchietto M."/>
            <person name="Porter C.F."/>
            <person name="Rogers A."/>
            <person name="Williams B."/>
            <person name="Antoshechkin I."/>
            <person name="Lee M.M."/>
            <person name="Goodwin Z."/>
            <person name="Lu X."/>
            <person name="Lewis E.E."/>
            <person name="Goodrich-Blair H."/>
            <person name="Stock S.P."/>
            <person name="Adams B.J."/>
            <person name="Sternberg P.W."/>
            <person name="Mortazavi A."/>
        </authorList>
    </citation>
    <scope>NUCLEOTIDE SEQUENCE [LARGE SCALE GENOMIC DNA]</scope>
    <source>
        <strain evidence="5 6">ALL</strain>
    </source>
</reference>
<organism evidence="5 6">
    <name type="scientific">Steinernema carpocapsae</name>
    <name type="common">Entomopathogenic nematode</name>
    <dbReference type="NCBI Taxonomy" id="34508"/>
    <lineage>
        <taxon>Eukaryota</taxon>
        <taxon>Metazoa</taxon>
        <taxon>Ecdysozoa</taxon>
        <taxon>Nematoda</taxon>
        <taxon>Chromadorea</taxon>
        <taxon>Rhabditida</taxon>
        <taxon>Tylenchina</taxon>
        <taxon>Panagrolaimomorpha</taxon>
        <taxon>Strongyloidoidea</taxon>
        <taxon>Steinernematidae</taxon>
        <taxon>Steinernema</taxon>
    </lineage>
</organism>
<dbReference type="Gene3D" id="2.120.10.30">
    <property type="entry name" value="TolB, C-terminal domain"/>
    <property type="match status" value="1"/>
</dbReference>
<dbReference type="Pfam" id="PF20067">
    <property type="entry name" value="SSL_N"/>
    <property type="match status" value="1"/>
</dbReference>
<dbReference type="InterPro" id="IPR018119">
    <property type="entry name" value="Strictosidine_synth_cons-reg"/>
</dbReference>
<dbReference type="GO" id="GO:0016787">
    <property type="term" value="F:hydrolase activity"/>
    <property type="evidence" value="ECO:0007669"/>
    <property type="project" value="TreeGrafter"/>
</dbReference>
<keyword evidence="2" id="KW-0597">Phosphoprotein</keyword>